<dbReference type="Proteomes" id="UP000789375">
    <property type="component" value="Unassembled WGS sequence"/>
</dbReference>
<keyword evidence="2" id="KW-1185">Reference proteome</keyword>
<feature type="non-terminal residue" evidence="1">
    <location>
        <position position="143"/>
    </location>
</feature>
<reference evidence="1" key="1">
    <citation type="submission" date="2021-06" db="EMBL/GenBank/DDBJ databases">
        <authorList>
            <person name="Kallberg Y."/>
            <person name="Tangrot J."/>
            <person name="Rosling A."/>
        </authorList>
    </citation>
    <scope>NUCLEOTIDE SEQUENCE</scope>
    <source>
        <strain evidence="1">87-6 pot B 2015</strain>
    </source>
</reference>
<evidence type="ECO:0000313" key="2">
    <source>
        <dbReference type="Proteomes" id="UP000789375"/>
    </source>
</evidence>
<proteinExistence type="predicted"/>
<dbReference type="AlphaFoldDB" id="A0A9N9IU02"/>
<organism evidence="1 2">
    <name type="scientific">Funneliformis mosseae</name>
    <name type="common">Endomycorrhizal fungus</name>
    <name type="synonym">Glomus mosseae</name>
    <dbReference type="NCBI Taxonomy" id="27381"/>
    <lineage>
        <taxon>Eukaryota</taxon>
        <taxon>Fungi</taxon>
        <taxon>Fungi incertae sedis</taxon>
        <taxon>Mucoromycota</taxon>
        <taxon>Glomeromycotina</taxon>
        <taxon>Glomeromycetes</taxon>
        <taxon>Glomerales</taxon>
        <taxon>Glomeraceae</taxon>
        <taxon>Funneliformis</taxon>
    </lineage>
</organism>
<comment type="caution">
    <text evidence="1">The sequence shown here is derived from an EMBL/GenBank/DDBJ whole genome shotgun (WGS) entry which is preliminary data.</text>
</comment>
<dbReference type="EMBL" id="CAJVPP010023839">
    <property type="protein sequence ID" value="CAG8748289.1"/>
    <property type="molecule type" value="Genomic_DNA"/>
</dbReference>
<evidence type="ECO:0000313" key="1">
    <source>
        <dbReference type="EMBL" id="CAG8748289.1"/>
    </source>
</evidence>
<protein>
    <submittedName>
        <fullName evidence="1">8986_t:CDS:1</fullName>
    </submittedName>
</protein>
<feature type="non-terminal residue" evidence="1">
    <location>
        <position position="1"/>
    </location>
</feature>
<sequence>NRFAIIEQQNQFGSEFYELYVNGFNISICTGISNVMTLENDIKITNYTSHCQTVHINNYAYNRPFWFNITTAPSNNNDNSNNTQHDSKYPLNPYELSIPSDIPDNMLFLSFESIKLQFDDPKPIFKKYSSKKKLKDLTEDIFY</sequence>
<name>A0A9N9IU02_FUNMO</name>
<accession>A0A9N9IU02</accession>
<gene>
    <name evidence="1" type="ORF">FMOSSE_LOCUS16511</name>
</gene>